<dbReference type="Proteomes" id="UP001168821">
    <property type="component" value="Unassembled WGS sequence"/>
</dbReference>
<comment type="caution">
    <text evidence="2">The sequence shown here is derived from an EMBL/GenBank/DDBJ whole genome shotgun (WGS) entry which is preliminary data.</text>
</comment>
<feature type="chain" id="PRO_5041222194" evidence="1">
    <location>
        <begin position="24"/>
        <end position="231"/>
    </location>
</feature>
<keyword evidence="1" id="KW-0732">Signal</keyword>
<sequence>MTKIKCLLFTTLILIFTFEQCQAKIKQLSKYKSHLNVKQHHSKIKHKYLAPHFQSLRNDCPGFSERIDKADVQYEECAARIFSNDSTLMCTKMETLTLNCMEHVYSKIVDDCYGEQSKGVFSLVLQSFASVFEYLCKQTGETLIELSRSCLWNDLEDKPESLSRCEEIIKEKAMWYRDHGFATTTICRDLSGFRDCIKTRVTITCKCNKTREAFVGLYDASIAPCKNILNN</sequence>
<organism evidence="2 3">
    <name type="scientific">Zophobas morio</name>
    <dbReference type="NCBI Taxonomy" id="2755281"/>
    <lineage>
        <taxon>Eukaryota</taxon>
        <taxon>Metazoa</taxon>
        <taxon>Ecdysozoa</taxon>
        <taxon>Arthropoda</taxon>
        <taxon>Hexapoda</taxon>
        <taxon>Insecta</taxon>
        <taxon>Pterygota</taxon>
        <taxon>Neoptera</taxon>
        <taxon>Endopterygota</taxon>
        <taxon>Coleoptera</taxon>
        <taxon>Polyphaga</taxon>
        <taxon>Cucujiformia</taxon>
        <taxon>Tenebrionidae</taxon>
        <taxon>Zophobas</taxon>
    </lineage>
</organism>
<gene>
    <name evidence="2" type="ORF">Zmor_025282</name>
</gene>
<dbReference type="Pfam" id="PF07165">
    <property type="entry name" value="DUF1397"/>
    <property type="match status" value="1"/>
</dbReference>
<reference evidence="2" key="1">
    <citation type="journal article" date="2023" name="G3 (Bethesda)">
        <title>Whole genome assemblies of Zophobas morio and Tenebrio molitor.</title>
        <authorList>
            <person name="Kaur S."/>
            <person name="Stinson S.A."/>
            <person name="diCenzo G.C."/>
        </authorList>
    </citation>
    <scope>NUCLEOTIDE SEQUENCE</scope>
    <source>
        <strain evidence="2">QUZm001</strain>
    </source>
</reference>
<dbReference type="InterPro" id="IPR009832">
    <property type="entry name" value="DUF1397"/>
</dbReference>
<evidence type="ECO:0000313" key="2">
    <source>
        <dbReference type="EMBL" id="KAJ3642512.1"/>
    </source>
</evidence>
<protein>
    <submittedName>
        <fullName evidence="2">Uncharacterized protein</fullName>
    </submittedName>
</protein>
<accession>A0AA38HTC2</accession>
<dbReference type="AlphaFoldDB" id="A0AA38HTC2"/>
<dbReference type="EMBL" id="JALNTZ010000008">
    <property type="protein sequence ID" value="KAJ3642512.1"/>
    <property type="molecule type" value="Genomic_DNA"/>
</dbReference>
<proteinExistence type="predicted"/>
<feature type="signal peptide" evidence="1">
    <location>
        <begin position="1"/>
        <end position="23"/>
    </location>
</feature>
<keyword evidence="3" id="KW-1185">Reference proteome</keyword>
<evidence type="ECO:0000256" key="1">
    <source>
        <dbReference type="SAM" id="SignalP"/>
    </source>
</evidence>
<evidence type="ECO:0000313" key="3">
    <source>
        <dbReference type="Proteomes" id="UP001168821"/>
    </source>
</evidence>
<name>A0AA38HTC2_9CUCU</name>